<comment type="caution">
    <text evidence="2">The sequence shown here is derived from an EMBL/GenBank/DDBJ whole genome shotgun (WGS) entry which is preliminary data.</text>
</comment>
<proteinExistence type="predicted"/>
<evidence type="ECO:0000313" key="3">
    <source>
        <dbReference type="Proteomes" id="UP000215335"/>
    </source>
</evidence>
<keyword evidence="1" id="KW-0812">Transmembrane</keyword>
<keyword evidence="1" id="KW-1133">Transmembrane helix</keyword>
<protein>
    <submittedName>
        <fullName evidence="2">Uncharacterized protein</fullName>
    </submittedName>
</protein>
<gene>
    <name evidence="2" type="ORF">TSAR_015144</name>
</gene>
<reference evidence="2 3" key="1">
    <citation type="journal article" date="2017" name="Curr. Biol.">
        <title>The Evolution of Venom by Co-option of Single-Copy Genes.</title>
        <authorList>
            <person name="Martinson E.O."/>
            <person name="Mrinalini"/>
            <person name="Kelkar Y.D."/>
            <person name="Chang C.H."/>
            <person name="Werren J.H."/>
        </authorList>
    </citation>
    <scope>NUCLEOTIDE SEQUENCE [LARGE SCALE GENOMIC DNA]</scope>
    <source>
        <strain evidence="2 3">Alberta</strain>
        <tissue evidence="2">Whole body</tissue>
    </source>
</reference>
<dbReference type="Proteomes" id="UP000215335">
    <property type="component" value="Unassembled WGS sequence"/>
</dbReference>
<name>A0A232F8J5_9HYME</name>
<dbReference type="EMBL" id="NNAY01000697">
    <property type="protein sequence ID" value="OXU26932.1"/>
    <property type="molecule type" value="Genomic_DNA"/>
</dbReference>
<accession>A0A232F8J5</accession>
<evidence type="ECO:0000313" key="2">
    <source>
        <dbReference type="EMBL" id="OXU26932.1"/>
    </source>
</evidence>
<evidence type="ECO:0000256" key="1">
    <source>
        <dbReference type="SAM" id="Phobius"/>
    </source>
</evidence>
<keyword evidence="1" id="KW-0472">Membrane</keyword>
<keyword evidence="3" id="KW-1185">Reference proteome</keyword>
<organism evidence="2 3">
    <name type="scientific">Trichomalopsis sarcophagae</name>
    <dbReference type="NCBI Taxonomy" id="543379"/>
    <lineage>
        <taxon>Eukaryota</taxon>
        <taxon>Metazoa</taxon>
        <taxon>Ecdysozoa</taxon>
        <taxon>Arthropoda</taxon>
        <taxon>Hexapoda</taxon>
        <taxon>Insecta</taxon>
        <taxon>Pterygota</taxon>
        <taxon>Neoptera</taxon>
        <taxon>Endopterygota</taxon>
        <taxon>Hymenoptera</taxon>
        <taxon>Apocrita</taxon>
        <taxon>Proctotrupomorpha</taxon>
        <taxon>Chalcidoidea</taxon>
        <taxon>Pteromalidae</taxon>
        <taxon>Pteromalinae</taxon>
        <taxon>Trichomalopsis</taxon>
    </lineage>
</organism>
<feature type="transmembrane region" description="Helical" evidence="1">
    <location>
        <begin position="36"/>
        <end position="55"/>
    </location>
</feature>
<sequence length="64" mass="7345">MCIVHSINPKGVEFYLSLNELNRKLPPFICGVKLEIVWRGIRLVLVVSVLVWVLVSNTKSDFNF</sequence>
<dbReference type="AlphaFoldDB" id="A0A232F8J5"/>